<reference evidence="2 3" key="1">
    <citation type="journal article" date="2013" name="Nat. Commun.">
        <title>Genome analysis reveals insights into physiology and longevity of the Brandt's bat Myotis brandtii.</title>
        <authorList>
            <person name="Seim I."/>
            <person name="Fang X."/>
            <person name="Xiong Z."/>
            <person name="Lobanov A.V."/>
            <person name="Huang Z."/>
            <person name="Ma S."/>
            <person name="Feng Y."/>
            <person name="Turanov A.A."/>
            <person name="Zhu Y."/>
            <person name="Lenz T.L."/>
            <person name="Gerashchenko M.V."/>
            <person name="Fan D."/>
            <person name="Hee Yim S."/>
            <person name="Yao X."/>
            <person name="Jordan D."/>
            <person name="Xiong Y."/>
            <person name="Ma Y."/>
            <person name="Lyapunov A.N."/>
            <person name="Chen G."/>
            <person name="Kulakova O.I."/>
            <person name="Sun Y."/>
            <person name="Lee S.G."/>
            <person name="Bronson R.T."/>
            <person name="Moskalev A.A."/>
            <person name="Sunyaev S.R."/>
            <person name="Zhang G."/>
            <person name="Krogh A."/>
            <person name="Wang J."/>
            <person name="Gladyshev V.N."/>
        </authorList>
    </citation>
    <scope>NUCLEOTIDE SEQUENCE [LARGE SCALE GENOMIC DNA]</scope>
</reference>
<feature type="region of interest" description="Disordered" evidence="1">
    <location>
        <begin position="20"/>
        <end position="39"/>
    </location>
</feature>
<evidence type="ECO:0000313" key="3">
    <source>
        <dbReference type="Proteomes" id="UP000052978"/>
    </source>
</evidence>
<organism evidence="2 3">
    <name type="scientific">Myotis brandtii</name>
    <name type="common">Brandt's bat</name>
    <dbReference type="NCBI Taxonomy" id="109478"/>
    <lineage>
        <taxon>Eukaryota</taxon>
        <taxon>Metazoa</taxon>
        <taxon>Chordata</taxon>
        <taxon>Craniata</taxon>
        <taxon>Vertebrata</taxon>
        <taxon>Euteleostomi</taxon>
        <taxon>Mammalia</taxon>
        <taxon>Eutheria</taxon>
        <taxon>Laurasiatheria</taxon>
        <taxon>Chiroptera</taxon>
        <taxon>Yangochiroptera</taxon>
        <taxon>Vespertilionidae</taxon>
        <taxon>Myotis</taxon>
    </lineage>
</organism>
<accession>S7PML0</accession>
<evidence type="ECO:0000256" key="1">
    <source>
        <dbReference type="SAM" id="MobiDB-lite"/>
    </source>
</evidence>
<keyword evidence="3" id="KW-1185">Reference proteome</keyword>
<protein>
    <submittedName>
        <fullName evidence="2">Uncharacterized protein</fullName>
    </submittedName>
</protein>
<dbReference type="EMBL" id="KE162789">
    <property type="protein sequence ID" value="EPQ09547.1"/>
    <property type="molecule type" value="Genomic_DNA"/>
</dbReference>
<dbReference type="AlphaFoldDB" id="S7PML0"/>
<proteinExistence type="predicted"/>
<dbReference type="Proteomes" id="UP000052978">
    <property type="component" value="Unassembled WGS sequence"/>
</dbReference>
<evidence type="ECO:0000313" key="2">
    <source>
        <dbReference type="EMBL" id="EPQ09547.1"/>
    </source>
</evidence>
<sequence length="80" mass="8805">MGMRTSPHCLVPPEMLIVHPQLSGTRSPPTGEGPAPTWKSWNKSIIFPPSPPGLGVKTTFSLWRDSSEEYQKFLKGEAAQ</sequence>
<name>S7PML0_MYOBR</name>
<gene>
    <name evidence="2" type="ORF">D623_10022975</name>
</gene>